<proteinExistence type="predicted"/>
<reference evidence="8" key="1">
    <citation type="submission" date="2016-10" db="EMBL/GenBank/DDBJ databases">
        <authorList>
            <person name="Varghese N."/>
            <person name="Submissions S."/>
        </authorList>
    </citation>
    <scope>NUCLEOTIDE SEQUENCE [LARGE SCALE GENOMIC DNA]</scope>
    <source>
        <strain evidence="8">DSM 43161</strain>
    </source>
</reference>
<evidence type="ECO:0000313" key="8">
    <source>
        <dbReference type="Proteomes" id="UP000183642"/>
    </source>
</evidence>
<dbReference type="NCBIfam" id="TIGR03491">
    <property type="entry name" value="TM0106 family RecB-like putative nuclease"/>
    <property type="match status" value="1"/>
</dbReference>
<keyword evidence="2" id="KW-0378">Hydrolase</keyword>
<name>A0A1I5H2G8_9ACTN</name>
<organism evidence="7 8">
    <name type="scientific">Geodermatophilus obscurus</name>
    <dbReference type="NCBI Taxonomy" id="1861"/>
    <lineage>
        <taxon>Bacteria</taxon>
        <taxon>Bacillati</taxon>
        <taxon>Actinomycetota</taxon>
        <taxon>Actinomycetes</taxon>
        <taxon>Geodermatophilales</taxon>
        <taxon>Geodermatophilaceae</taxon>
        <taxon>Geodermatophilus</taxon>
    </lineage>
</organism>
<dbReference type="Gene3D" id="1.10.150.20">
    <property type="entry name" value="5' to 3' exonuclease, C-terminal subdomain"/>
    <property type="match status" value="1"/>
</dbReference>
<dbReference type="EMBL" id="FOWE01000008">
    <property type="protein sequence ID" value="SFO42425.1"/>
    <property type="molecule type" value="Genomic_DNA"/>
</dbReference>
<sequence>MYRTDGSLVLSPTDLTRHQACAHATTLDLAVADGRLRPPAEGPDDHAALIADLGIEHELAYLDALEAEGRSVVRIPARFDVAGRREAEALTLQAMRAGVDVIAQASFFDGTWGGAADFLLRVETPSALGGWSYEVADAKLARRVKVPALLQMATYAERLAVLQGRQPDRICVVTGDGVTHPWRLVDVAAYARRARARLTGFLADPPVTGPVPTNYCSQCTWKARCDAELLAADDLSLVAGMRTDTREALRAAGITTLEQLAGADPETLKAARIGAATRARVQEQAREQLRERSTGAPTRTLLAPVKGLGLLRLPEPSPGDLYLDFEGDPLSADGAGLEYLAGVGRRDGSFTALWAHDPAAERQMVADLVDLVLDAWRADPGMHVYHYAAYEVSALKRLTGRYGVREAELDELLRAGRFVDLYPVVKQSMRISKGSYSIKKVEAFYGREHTGDVADAMGSVIAYEQWLADRDPARLQAIEDYNKDDVDSTRELHDWLETQREELEREFGGQDRPLVSETTGPVERTDADLAELALVERLKEAGHDLIGDLVQWHRREARPGWWEFFARKDMDDDALVEDGTALGRLTEPVEVGQEKRSKLYEYRFPTQDTKLAKGSTAVDVDRHVSIGTVVALDAAAGRVVVKTAKPPVAARGLGPSGPLDDKGMRAAIAATADDVLADRDCLGSALLARRVPADCRRQPGEEAGDAVVRLGLRLDGEVLAVQGPPGSGKTRAASRLIRALLDAGKKVGVTATSHAVIGNVLSAVRRPALQKCDENQACGAPDVEWSKDGKEVARRLLGGDVSLVGGTAWFWTQPDLAGAVDVLVVDEAGQFSLANALAVARSARSLVLLGDPQQLAQPTQGVHPGESGLSALEHLLEGHPTVPEGRGVFLDRTYRMHPALTAFVSDLAYEGRLESAPLRERITVRPGGLVSGSGPAVRFVSHTTPASASSVEEAREVAAVWRSLQGVGWVDYEGAQRPIGPDDVLVVAPYNNQVALIRSLLPDGARVGTVDRFQGQEAPVVVYSTTSTSAEEAPRGVSFLYDLNRLNVAVSRAKALAVVVMSPLLLDAAVRTPEQLRQVNAMCRLAEMAGV</sequence>
<dbReference type="PANTHER" id="PTHR43788">
    <property type="entry name" value="DNA2/NAM7 HELICASE FAMILY MEMBER"/>
    <property type="match status" value="1"/>
</dbReference>
<dbReference type="InterPro" id="IPR027417">
    <property type="entry name" value="P-loop_NTPase"/>
</dbReference>
<dbReference type="CDD" id="cd17934">
    <property type="entry name" value="DEXXQc_Upf1-like"/>
    <property type="match status" value="1"/>
</dbReference>
<evidence type="ECO:0000313" key="7">
    <source>
        <dbReference type="EMBL" id="SFO42425.1"/>
    </source>
</evidence>
<protein>
    <recommendedName>
        <fullName evidence="9">RecB family nuclease</fullName>
    </recommendedName>
</protein>
<keyword evidence="3" id="KW-0347">Helicase</keyword>
<keyword evidence="1" id="KW-0547">Nucleotide-binding</keyword>
<evidence type="ECO:0000256" key="2">
    <source>
        <dbReference type="ARBA" id="ARBA00022801"/>
    </source>
</evidence>
<dbReference type="InterPro" id="IPR050534">
    <property type="entry name" value="Coronavir_polyprotein_1ab"/>
</dbReference>
<dbReference type="InterPro" id="IPR047187">
    <property type="entry name" value="SF1_C_Upf1"/>
</dbReference>
<dbReference type="GO" id="GO:0043139">
    <property type="term" value="F:5'-3' DNA helicase activity"/>
    <property type="evidence" value="ECO:0007669"/>
    <property type="project" value="TreeGrafter"/>
</dbReference>
<dbReference type="Pfam" id="PF13087">
    <property type="entry name" value="AAA_12"/>
    <property type="match status" value="1"/>
</dbReference>
<evidence type="ECO:0000259" key="5">
    <source>
        <dbReference type="Pfam" id="PF13087"/>
    </source>
</evidence>
<keyword evidence="4" id="KW-0067">ATP-binding</keyword>
<dbReference type="PANTHER" id="PTHR43788:SF8">
    <property type="entry name" value="DNA-BINDING PROTEIN SMUBP-2"/>
    <property type="match status" value="1"/>
</dbReference>
<dbReference type="SUPFAM" id="SSF53098">
    <property type="entry name" value="Ribonuclease H-like"/>
    <property type="match status" value="1"/>
</dbReference>
<accession>A0A1I5H2G8</accession>
<dbReference type="AlphaFoldDB" id="A0A1I5H2G8"/>
<dbReference type="Pfam" id="PF13604">
    <property type="entry name" value="AAA_30"/>
    <property type="match status" value="1"/>
</dbReference>
<dbReference type="GO" id="GO:0005524">
    <property type="term" value="F:ATP binding"/>
    <property type="evidence" value="ECO:0007669"/>
    <property type="project" value="UniProtKB-KW"/>
</dbReference>
<dbReference type="Proteomes" id="UP000183642">
    <property type="component" value="Unassembled WGS sequence"/>
</dbReference>
<dbReference type="InterPro" id="IPR019993">
    <property type="entry name" value="RecB_nuclease_TM0106_put"/>
</dbReference>
<evidence type="ECO:0000256" key="3">
    <source>
        <dbReference type="ARBA" id="ARBA00022806"/>
    </source>
</evidence>
<dbReference type="RefSeq" id="WP_075014660.1">
    <property type="nucleotide sequence ID" value="NZ_FOWE01000008.1"/>
</dbReference>
<evidence type="ECO:0000259" key="6">
    <source>
        <dbReference type="Pfam" id="PF13482"/>
    </source>
</evidence>
<feature type="domain" description="YprB ribonuclease H-like" evidence="6">
    <location>
        <begin position="321"/>
        <end position="496"/>
    </location>
</feature>
<gene>
    <name evidence="7" type="ORF">SAMN05660359_03352</name>
</gene>
<evidence type="ECO:0000256" key="4">
    <source>
        <dbReference type="ARBA" id="ARBA00022840"/>
    </source>
</evidence>
<feature type="domain" description="DNA2/NAM7 helicase-like C-terminal" evidence="5">
    <location>
        <begin position="870"/>
        <end position="1060"/>
    </location>
</feature>
<dbReference type="InterPro" id="IPR012337">
    <property type="entry name" value="RNaseH-like_sf"/>
</dbReference>
<dbReference type="Gene3D" id="3.40.50.300">
    <property type="entry name" value="P-loop containing nucleotide triphosphate hydrolases"/>
    <property type="match status" value="2"/>
</dbReference>
<dbReference type="Pfam" id="PF13482">
    <property type="entry name" value="RNase_H_2"/>
    <property type="match status" value="1"/>
</dbReference>
<dbReference type="SUPFAM" id="SSF52540">
    <property type="entry name" value="P-loop containing nucleoside triphosphate hydrolases"/>
    <property type="match status" value="1"/>
</dbReference>
<dbReference type="GO" id="GO:0016787">
    <property type="term" value="F:hydrolase activity"/>
    <property type="evidence" value="ECO:0007669"/>
    <property type="project" value="UniProtKB-KW"/>
</dbReference>
<dbReference type="OrthoDB" id="9757917at2"/>
<keyword evidence="8" id="KW-1185">Reference proteome</keyword>
<dbReference type="InterPro" id="IPR038720">
    <property type="entry name" value="YprB_RNase_H-like_dom"/>
</dbReference>
<dbReference type="InterPro" id="IPR041679">
    <property type="entry name" value="DNA2/NAM7-like_C"/>
</dbReference>
<evidence type="ECO:0000256" key="1">
    <source>
        <dbReference type="ARBA" id="ARBA00022741"/>
    </source>
</evidence>
<dbReference type="CDD" id="cd18808">
    <property type="entry name" value="SF1_C_Upf1"/>
    <property type="match status" value="1"/>
</dbReference>
<evidence type="ECO:0008006" key="9">
    <source>
        <dbReference type="Google" id="ProtNLM"/>
    </source>
</evidence>